<accession>A0A1H6F9B6</accession>
<dbReference type="RefSeq" id="WP_103920450.1">
    <property type="nucleotide sequence ID" value="NZ_FMSV02000503.1"/>
</dbReference>
<proteinExistence type="predicted"/>
<keyword evidence="2" id="KW-1185">Reference proteome</keyword>
<protein>
    <submittedName>
        <fullName evidence="1">Uncharacterized protein</fullName>
    </submittedName>
</protein>
<gene>
    <name evidence="1" type="ORF">MBHS_02562</name>
</gene>
<organism evidence="1 2">
    <name type="scientific">Candidatus Venteria ishoeyi</name>
    <dbReference type="NCBI Taxonomy" id="1899563"/>
    <lineage>
        <taxon>Bacteria</taxon>
        <taxon>Pseudomonadati</taxon>
        <taxon>Pseudomonadota</taxon>
        <taxon>Gammaproteobacteria</taxon>
        <taxon>Thiotrichales</taxon>
        <taxon>Thiotrichaceae</taxon>
        <taxon>Venteria</taxon>
    </lineage>
</organism>
<dbReference type="AlphaFoldDB" id="A0A1H6F9B6"/>
<sequence length="74" mass="8290">MATERKILNARHRAKRSTDHTLKNVWIPSVDIKRLEKLAKKRGWLAATGRNAGQVNFQQAINEVLKAGLSALKA</sequence>
<dbReference type="EMBL" id="FMSV02000503">
    <property type="protein sequence ID" value="SEH06697.1"/>
    <property type="molecule type" value="Genomic_DNA"/>
</dbReference>
<evidence type="ECO:0000313" key="2">
    <source>
        <dbReference type="Proteomes" id="UP000236724"/>
    </source>
</evidence>
<reference evidence="1 2" key="1">
    <citation type="submission" date="2016-10" db="EMBL/GenBank/DDBJ databases">
        <authorList>
            <person name="de Groot N.N."/>
        </authorList>
    </citation>
    <scope>NUCLEOTIDE SEQUENCE [LARGE SCALE GENOMIC DNA]</scope>
    <source>
        <strain evidence="1">MBHS1</strain>
    </source>
</reference>
<dbReference type="Proteomes" id="UP000236724">
    <property type="component" value="Unassembled WGS sequence"/>
</dbReference>
<name>A0A1H6F9B6_9GAMM</name>
<evidence type="ECO:0000313" key="1">
    <source>
        <dbReference type="EMBL" id="SEH06697.1"/>
    </source>
</evidence>